<evidence type="ECO:0000313" key="3">
    <source>
        <dbReference type="Proteomes" id="UP000285146"/>
    </source>
</evidence>
<keyword evidence="3" id="KW-1185">Reference proteome</keyword>
<keyword evidence="1" id="KW-1133">Transmembrane helix</keyword>
<evidence type="ECO:0000313" key="2">
    <source>
        <dbReference type="EMBL" id="ROW10058.1"/>
    </source>
</evidence>
<evidence type="ECO:0000256" key="1">
    <source>
        <dbReference type="SAM" id="Phobius"/>
    </source>
</evidence>
<dbReference type="AlphaFoldDB" id="A0A423X2D4"/>
<reference evidence="2 3" key="1">
    <citation type="submission" date="2015-09" db="EMBL/GenBank/DDBJ databases">
        <title>Host preference determinants of Valsa canker pathogens revealed by comparative genomics.</title>
        <authorList>
            <person name="Yin Z."/>
            <person name="Huang L."/>
        </authorList>
    </citation>
    <scope>NUCLEOTIDE SEQUENCE [LARGE SCALE GENOMIC DNA]</scope>
    <source>
        <strain evidence="2 3">SXYLt</strain>
    </source>
</reference>
<keyword evidence="1" id="KW-0472">Membrane</keyword>
<sequence>MSSIVARAAFRASTRAATQAKQTRNFSVARNVRNVVRAFEPHPYSRLPIANKAQAGDYIKIAKRVGGTCVAFAGAVPVILGWPYFVQLALRDHQ</sequence>
<proteinExistence type="predicted"/>
<keyword evidence="1" id="KW-0812">Transmembrane</keyword>
<dbReference type="EMBL" id="LKEB01000029">
    <property type="protein sequence ID" value="ROW10058.1"/>
    <property type="molecule type" value="Genomic_DNA"/>
</dbReference>
<name>A0A423X2D4_9PEZI</name>
<dbReference type="OrthoDB" id="4829316at2759"/>
<accession>A0A423X2D4</accession>
<protein>
    <submittedName>
        <fullName evidence="2">Uncharacterized protein</fullName>
    </submittedName>
</protein>
<organism evidence="2 3">
    <name type="scientific">Cytospora leucostoma</name>
    <dbReference type="NCBI Taxonomy" id="1230097"/>
    <lineage>
        <taxon>Eukaryota</taxon>
        <taxon>Fungi</taxon>
        <taxon>Dikarya</taxon>
        <taxon>Ascomycota</taxon>
        <taxon>Pezizomycotina</taxon>
        <taxon>Sordariomycetes</taxon>
        <taxon>Sordariomycetidae</taxon>
        <taxon>Diaporthales</taxon>
        <taxon>Cytosporaceae</taxon>
        <taxon>Cytospora</taxon>
    </lineage>
</organism>
<feature type="transmembrane region" description="Helical" evidence="1">
    <location>
        <begin position="65"/>
        <end position="85"/>
    </location>
</feature>
<gene>
    <name evidence="2" type="ORF">VPNG_06571</name>
</gene>
<comment type="caution">
    <text evidence="2">The sequence shown here is derived from an EMBL/GenBank/DDBJ whole genome shotgun (WGS) entry which is preliminary data.</text>
</comment>
<dbReference type="InParanoid" id="A0A423X2D4"/>
<dbReference type="Proteomes" id="UP000285146">
    <property type="component" value="Unassembled WGS sequence"/>
</dbReference>